<keyword evidence="2" id="KW-1185">Reference proteome</keyword>
<comment type="caution">
    <text evidence="1">The sequence shown here is derived from an EMBL/GenBank/DDBJ whole genome shotgun (WGS) entry which is preliminary data.</text>
</comment>
<sequence length="141" mass="15701">MHNLTQASRPPGRVWGRRWREDWQAFLLIGTSAWGHRTGTASLPVLPGSKKAVPGCGEAKSRVIAAAGMVLKEGEWEAALFSTRKGMFLPPPLTGELHKSLRNVKRTFTCLPNDFWRKNERGSHLLRALPCRAGYNNALLL</sequence>
<dbReference type="EMBL" id="JACAGB010000003">
    <property type="protein sequence ID" value="KAF6374341.1"/>
    <property type="molecule type" value="Genomic_DNA"/>
</dbReference>
<gene>
    <name evidence="1" type="ORF">mPipKuh1_009560</name>
</gene>
<reference evidence="1 2" key="1">
    <citation type="journal article" date="2020" name="Nature">
        <title>Six reference-quality genomes reveal evolution of bat adaptations.</title>
        <authorList>
            <person name="Jebb D."/>
            <person name="Huang Z."/>
            <person name="Pippel M."/>
            <person name="Hughes G.M."/>
            <person name="Lavrichenko K."/>
            <person name="Devanna P."/>
            <person name="Winkler S."/>
            <person name="Jermiin L.S."/>
            <person name="Skirmuntt E.C."/>
            <person name="Katzourakis A."/>
            <person name="Burkitt-Gray L."/>
            <person name="Ray D.A."/>
            <person name="Sullivan K.A.M."/>
            <person name="Roscito J.G."/>
            <person name="Kirilenko B.M."/>
            <person name="Davalos L.M."/>
            <person name="Corthals A.P."/>
            <person name="Power M.L."/>
            <person name="Jones G."/>
            <person name="Ransome R.D."/>
            <person name="Dechmann D.K.N."/>
            <person name="Locatelli A.G."/>
            <person name="Puechmaille S.J."/>
            <person name="Fedrigo O."/>
            <person name="Jarvis E.D."/>
            <person name="Hiller M."/>
            <person name="Vernes S.C."/>
            <person name="Myers E.W."/>
            <person name="Teeling E.C."/>
        </authorList>
    </citation>
    <scope>NUCLEOTIDE SEQUENCE [LARGE SCALE GENOMIC DNA]</scope>
    <source>
        <strain evidence="1">MPipKuh1</strain>
        <tissue evidence="1">Flight muscle</tissue>
    </source>
</reference>
<accession>A0A7J7ZJK5</accession>
<evidence type="ECO:0000313" key="1">
    <source>
        <dbReference type="EMBL" id="KAF6374341.1"/>
    </source>
</evidence>
<dbReference type="AlphaFoldDB" id="A0A7J7ZJK5"/>
<organism evidence="1 2">
    <name type="scientific">Pipistrellus kuhlii</name>
    <name type="common">Kuhl's pipistrelle</name>
    <dbReference type="NCBI Taxonomy" id="59472"/>
    <lineage>
        <taxon>Eukaryota</taxon>
        <taxon>Metazoa</taxon>
        <taxon>Chordata</taxon>
        <taxon>Craniata</taxon>
        <taxon>Vertebrata</taxon>
        <taxon>Euteleostomi</taxon>
        <taxon>Mammalia</taxon>
        <taxon>Eutheria</taxon>
        <taxon>Laurasiatheria</taxon>
        <taxon>Chiroptera</taxon>
        <taxon>Yangochiroptera</taxon>
        <taxon>Vespertilionidae</taxon>
        <taxon>Pipistrellus</taxon>
    </lineage>
</organism>
<name>A0A7J7ZJK5_PIPKU</name>
<evidence type="ECO:0000313" key="2">
    <source>
        <dbReference type="Proteomes" id="UP000558488"/>
    </source>
</evidence>
<proteinExistence type="predicted"/>
<protein>
    <submittedName>
        <fullName evidence="1">Uncharacterized protein</fullName>
    </submittedName>
</protein>
<dbReference type="Proteomes" id="UP000558488">
    <property type="component" value="Unassembled WGS sequence"/>
</dbReference>